<evidence type="ECO:0000256" key="4">
    <source>
        <dbReference type="ARBA" id="ARBA00022989"/>
    </source>
</evidence>
<keyword evidence="8" id="KW-1185">Reference proteome</keyword>
<keyword evidence="2" id="KW-0812">Transmembrane</keyword>
<dbReference type="AlphaFoldDB" id="A0A8S4QAI4"/>
<gene>
    <name evidence="7" type="ORF">OFUS_LOCUS24714</name>
</gene>
<dbReference type="Proteomes" id="UP000749559">
    <property type="component" value="Unassembled WGS sequence"/>
</dbReference>
<protein>
    <submittedName>
        <fullName evidence="7">Uncharacterized protein</fullName>
    </submittedName>
</protein>
<evidence type="ECO:0000256" key="3">
    <source>
        <dbReference type="ARBA" id="ARBA00022968"/>
    </source>
</evidence>
<dbReference type="GO" id="GO:0042285">
    <property type="term" value="F:xylosyltransferase activity"/>
    <property type="evidence" value="ECO:0007669"/>
    <property type="project" value="TreeGrafter"/>
</dbReference>
<dbReference type="SUPFAM" id="SSF53448">
    <property type="entry name" value="Nucleotide-diphospho-sugar transferases"/>
    <property type="match status" value="1"/>
</dbReference>
<keyword evidence="5" id="KW-0472">Membrane</keyword>
<accession>A0A8S4QAI4</accession>
<evidence type="ECO:0000256" key="5">
    <source>
        <dbReference type="ARBA" id="ARBA00023136"/>
    </source>
</evidence>
<dbReference type="PANTHER" id="PTHR12270:SF25">
    <property type="entry name" value="GLYCOSYLTRANSFERASE-LIKE PROTEIN LARGE"/>
    <property type="match status" value="1"/>
</dbReference>
<dbReference type="EMBL" id="CAIIXF020000012">
    <property type="protein sequence ID" value="CAH1800876.1"/>
    <property type="molecule type" value="Genomic_DNA"/>
</dbReference>
<dbReference type="GO" id="GO:0035269">
    <property type="term" value="P:protein O-linked glycosylation via mannose"/>
    <property type="evidence" value="ECO:0007669"/>
    <property type="project" value="TreeGrafter"/>
</dbReference>
<evidence type="ECO:0000256" key="6">
    <source>
        <dbReference type="ARBA" id="ARBA00023180"/>
    </source>
</evidence>
<proteinExistence type="predicted"/>
<dbReference type="InterPro" id="IPR029044">
    <property type="entry name" value="Nucleotide-diphossugar_trans"/>
</dbReference>
<evidence type="ECO:0000256" key="2">
    <source>
        <dbReference type="ARBA" id="ARBA00022692"/>
    </source>
</evidence>
<dbReference type="GO" id="GO:0016020">
    <property type="term" value="C:membrane"/>
    <property type="evidence" value="ECO:0007669"/>
    <property type="project" value="UniProtKB-SubCell"/>
</dbReference>
<comment type="subcellular location">
    <subcellularLocation>
        <location evidence="1">Membrane</location>
        <topology evidence="1">Single-pass type II membrane protein</topology>
    </subcellularLocation>
</comment>
<dbReference type="PANTHER" id="PTHR12270">
    <property type="entry name" value="GLYCOSYLTRANSFERASE-RELATED"/>
    <property type="match status" value="1"/>
</dbReference>
<keyword evidence="3" id="KW-0735">Signal-anchor</keyword>
<dbReference type="GO" id="GO:0005794">
    <property type="term" value="C:Golgi apparatus"/>
    <property type="evidence" value="ECO:0007669"/>
    <property type="project" value="TreeGrafter"/>
</dbReference>
<evidence type="ECO:0000256" key="1">
    <source>
        <dbReference type="ARBA" id="ARBA00004606"/>
    </source>
</evidence>
<reference evidence="7" key="1">
    <citation type="submission" date="2022-03" db="EMBL/GenBank/DDBJ databases">
        <authorList>
            <person name="Martin C."/>
        </authorList>
    </citation>
    <scope>NUCLEOTIDE SEQUENCE</scope>
</reference>
<evidence type="ECO:0000313" key="8">
    <source>
        <dbReference type="Proteomes" id="UP000749559"/>
    </source>
</evidence>
<keyword evidence="6" id="KW-0325">Glycoprotein</keyword>
<comment type="caution">
    <text evidence="7">The sequence shown here is derived from an EMBL/GenBank/DDBJ whole genome shotgun (WGS) entry which is preliminary data.</text>
</comment>
<keyword evidence="4" id="KW-1133">Transmembrane helix</keyword>
<name>A0A8S4QAI4_OWEFU</name>
<organism evidence="7 8">
    <name type="scientific">Owenia fusiformis</name>
    <name type="common">Polychaete worm</name>
    <dbReference type="NCBI Taxonomy" id="6347"/>
    <lineage>
        <taxon>Eukaryota</taxon>
        <taxon>Metazoa</taxon>
        <taxon>Spiralia</taxon>
        <taxon>Lophotrochozoa</taxon>
        <taxon>Annelida</taxon>
        <taxon>Polychaeta</taxon>
        <taxon>Sedentaria</taxon>
        <taxon>Canalipalpata</taxon>
        <taxon>Sabellida</taxon>
        <taxon>Oweniida</taxon>
        <taxon>Oweniidae</taxon>
        <taxon>Owenia</taxon>
    </lineage>
</organism>
<dbReference type="InterPro" id="IPR051292">
    <property type="entry name" value="Xyl/GlcA_transferase"/>
</dbReference>
<sequence>MYLMLYFRRRAKGLAIGLTMTGLFVVFLKTSIYEGVETIQGGVFKIEIKDSVSNESLNFRNMANIDRRSSNFTSPAAIPKQDGGKAESEQLKTVTLKQLIETNKNIYENDSKEKQLSDTFLRALNRSYKDVKKQSFDSCKNLISEIKLRHEIKYFVFRYGYDPLPIDVTILSHITLNRGIDRIATILAKWPGPASISVFGTDDEIKTFLHTTHSWKRNNIGIHVVYQRNARYYPVNFMRNVALYGANTSHIWMIDADFTPNKDAYQLIKKHIHKFNWNASRPALVTPAFETNLTEGGVPDNKTQLLEKLKQKNRTIHTFSFARCPGCHSSTNWSHFMKATKTYKIEVSENFEPYVVLQRKTVPVYDERLIARHMNKILYDYELFVLQYEFHVLPDVFIVHEPHERIIQPYTEQICLTRIGQIIKTELLAKKKYFENYKYENVNRINPL</sequence>
<dbReference type="Pfam" id="PF13896">
    <property type="entry name" value="Glyco_transf_49"/>
    <property type="match status" value="1"/>
</dbReference>
<dbReference type="GO" id="GO:0015020">
    <property type="term" value="F:glucuronosyltransferase activity"/>
    <property type="evidence" value="ECO:0007669"/>
    <property type="project" value="TreeGrafter"/>
</dbReference>
<dbReference type="OrthoDB" id="9974378at2759"/>
<evidence type="ECO:0000313" key="7">
    <source>
        <dbReference type="EMBL" id="CAH1800876.1"/>
    </source>
</evidence>